<proteinExistence type="predicted"/>
<dbReference type="AlphaFoldDB" id="A0A238BJB7"/>
<dbReference type="PANTHER" id="PTHR45985:SF3">
    <property type="entry name" value="CHITIN DEACETYLASE-LIKE 4"/>
    <property type="match status" value="1"/>
</dbReference>
<dbReference type="GO" id="GO:0016810">
    <property type="term" value="F:hydrolase activity, acting on carbon-nitrogen (but not peptide) bonds"/>
    <property type="evidence" value="ECO:0007669"/>
    <property type="project" value="InterPro"/>
</dbReference>
<dbReference type="GO" id="GO:0005975">
    <property type="term" value="P:carbohydrate metabolic process"/>
    <property type="evidence" value="ECO:0007669"/>
    <property type="project" value="InterPro"/>
</dbReference>
<organism evidence="3 4">
    <name type="scientific">Onchocerca flexuosa</name>
    <dbReference type="NCBI Taxonomy" id="387005"/>
    <lineage>
        <taxon>Eukaryota</taxon>
        <taxon>Metazoa</taxon>
        <taxon>Ecdysozoa</taxon>
        <taxon>Nematoda</taxon>
        <taxon>Chromadorea</taxon>
        <taxon>Rhabditida</taxon>
        <taxon>Spirurina</taxon>
        <taxon>Spiruromorpha</taxon>
        <taxon>Filarioidea</taxon>
        <taxon>Onchocercidae</taxon>
        <taxon>Onchocerca</taxon>
    </lineage>
</organism>
<dbReference type="Proteomes" id="UP000242913">
    <property type="component" value="Unassembled WGS sequence"/>
</dbReference>
<feature type="domain" description="EB" evidence="2">
    <location>
        <begin position="100"/>
        <end position="140"/>
    </location>
</feature>
<evidence type="ECO:0000313" key="3">
    <source>
        <dbReference type="EMBL" id="OZC05283.1"/>
    </source>
</evidence>
<reference evidence="3 4" key="1">
    <citation type="submission" date="2015-12" db="EMBL/GenBank/DDBJ databases">
        <title>Draft genome of the nematode, Onchocerca flexuosa.</title>
        <authorList>
            <person name="Mitreva M."/>
        </authorList>
    </citation>
    <scope>NUCLEOTIDE SEQUENCE [LARGE SCALE GENOMIC DNA]</scope>
    <source>
        <strain evidence="3">Red Deer</strain>
    </source>
</reference>
<feature type="domain" description="NodB homology" evidence="1">
    <location>
        <begin position="334"/>
        <end position="442"/>
    </location>
</feature>
<dbReference type="InterPro" id="IPR052740">
    <property type="entry name" value="CE4"/>
</dbReference>
<evidence type="ECO:0000259" key="1">
    <source>
        <dbReference type="Pfam" id="PF01522"/>
    </source>
</evidence>
<dbReference type="Pfam" id="PF01683">
    <property type="entry name" value="EB"/>
    <property type="match status" value="1"/>
</dbReference>
<evidence type="ECO:0000313" key="4">
    <source>
        <dbReference type="Proteomes" id="UP000242913"/>
    </source>
</evidence>
<evidence type="ECO:0008006" key="5">
    <source>
        <dbReference type="Google" id="ProtNLM"/>
    </source>
</evidence>
<dbReference type="PANTHER" id="PTHR45985">
    <property type="match status" value="1"/>
</dbReference>
<dbReference type="SUPFAM" id="SSF88713">
    <property type="entry name" value="Glycoside hydrolase/deacetylase"/>
    <property type="match status" value="1"/>
</dbReference>
<evidence type="ECO:0000259" key="2">
    <source>
        <dbReference type="Pfam" id="PF01683"/>
    </source>
</evidence>
<dbReference type="InterPro" id="IPR011330">
    <property type="entry name" value="Glyco_hydro/deAcase_b/a-brl"/>
</dbReference>
<gene>
    <name evidence="3" type="ORF">X798_07719</name>
</gene>
<accession>A0A238BJB7</accession>
<dbReference type="Pfam" id="PF01522">
    <property type="entry name" value="Polysacc_deac_1"/>
    <property type="match status" value="1"/>
</dbReference>
<dbReference type="EMBL" id="KZ271524">
    <property type="protein sequence ID" value="OZC05283.1"/>
    <property type="molecule type" value="Genomic_DNA"/>
</dbReference>
<dbReference type="InterPro" id="IPR002509">
    <property type="entry name" value="NODB_dom"/>
</dbReference>
<sequence>MLNGDYSALTYSTLPIKQTTHLLSTTAEIHPFSSVEVTTKPANRVSNIEEVWPTVHSQMKPKSVTSMSIRCQTSQQCPSRAECIDGLCNCISGTAMSQYGFCIPVHIESSPGMSCFNGETCIGFSKCVQGICTCPPEWNNIIDNECARGFRGENTLSVIIDLRAKRGTHRSSVNAREISHSDRYTARQFNWCSDKVFEFEQVLITSWVLVKCWILDSLSNTFWLLARHWILDPLALMIRGQSGQPKYFRRITPQIIPNWQPLKNCPSTDLCLLPNCFCSKRKMDVKWETAKGKSQWSNVKVDIRKGCDSEYIMHSALRSGLEIPGGLLATDVPQIILLTFDGPVTDRTFNIYKSLFGGKYRNPNGCPIKGTFFVSNEWNNYDQTQWLIKNGHEIAVNSITHRNLGKETAEGWRKEMVGMRDALRHFSYATADDIVGMRAPQLELGGDNQFDMMEKFGFLYDNTMSVSDGPYWPQTLAYNTAWKCSSSYCPKKAHPNVWEIPINRFTVQGSQKEFTMLKEAIRRDDSPLDVAEMLEMNFNRSYNYNRAPYLLTVDNDFLDALSNEGAIIALKLFIEKILENSDIYFVTATQALKWIRWPTRLLHIHNFVPWQCNEPLKSNVTSCKNPSSCSFTCDGKTRILRICGTCPQVYPKLGDPTGAGNSTANR</sequence>
<dbReference type="InterPro" id="IPR006149">
    <property type="entry name" value="EB_dom"/>
</dbReference>
<protein>
    <recommendedName>
        <fullName evidence="5">NodB homology domain-containing protein</fullName>
    </recommendedName>
</protein>
<dbReference type="OrthoDB" id="504708at2759"/>
<keyword evidence="4" id="KW-1185">Reference proteome</keyword>
<name>A0A238BJB7_9BILA</name>
<dbReference type="Gene3D" id="3.20.20.370">
    <property type="entry name" value="Glycoside hydrolase/deacetylase"/>
    <property type="match status" value="1"/>
</dbReference>